<proteinExistence type="predicted"/>
<reference evidence="2" key="1">
    <citation type="submission" date="2022-10" db="EMBL/GenBank/DDBJ databases">
        <authorList>
            <person name="Chen Y."/>
            <person name="Dougan E. K."/>
            <person name="Chan C."/>
            <person name="Rhodes N."/>
            <person name="Thang M."/>
        </authorList>
    </citation>
    <scope>NUCLEOTIDE SEQUENCE</scope>
</reference>
<evidence type="ECO:0000313" key="2">
    <source>
        <dbReference type="EMBL" id="CAI4009504.1"/>
    </source>
</evidence>
<evidence type="ECO:0000313" key="4">
    <source>
        <dbReference type="Proteomes" id="UP001152797"/>
    </source>
</evidence>
<dbReference type="EMBL" id="CAMXCT030004546">
    <property type="protein sequence ID" value="CAL4796816.1"/>
    <property type="molecule type" value="Genomic_DNA"/>
</dbReference>
<protein>
    <submittedName>
        <fullName evidence="2">Uncharacterized protein</fullName>
    </submittedName>
</protein>
<evidence type="ECO:0000256" key="1">
    <source>
        <dbReference type="SAM" id="MobiDB-lite"/>
    </source>
</evidence>
<comment type="caution">
    <text evidence="2">The sequence shown here is derived from an EMBL/GenBank/DDBJ whole genome shotgun (WGS) entry which is preliminary data.</text>
</comment>
<feature type="compositionally biased region" description="Basic and acidic residues" evidence="1">
    <location>
        <begin position="448"/>
        <end position="460"/>
    </location>
</feature>
<keyword evidence="4" id="KW-1185">Reference proteome</keyword>
<dbReference type="EMBL" id="CAMXCT010004546">
    <property type="protein sequence ID" value="CAI4009504.1"/>
    <property type="molecule type" value="Genomic_DNA"/>
</dbReference>
<accession>A0A9P1DFE6</accession>
<gene>
    <name evidence="2" type="ORF">C1SCF055_LOCUS34856</name>
</gene>
<dbReference type="AlphaFoldDB" id="A0A9P1DFE6"/>
<dbReference type="EMBL" id="CAMXCT020004546">
    <property type="protein sequence ID" value="CAL1162879.1"/>
    <property type="molecule type" value="Genomic_DNA"/>
</dbReference>
<feature type="region of interest" description="Disordered" evidence="1">
    <location>
        <begin position="437"/>
        <end position="460"/>
    </location>
</feature>
<sequence length="460" mass="50424">MSDRSDSLSDVATTASAWSDSLGSFSMVDASPGDPISQLERHIQYVVSGFADGNHVQMIREVMKQDQLNAGVRSQMEQDFSAQGAHWAVQRLVQHSHDALSYSLEQVLPMRRHIEDIAKLLNEMMDPEIQTDAISLKAVMEDMHRQSDAAFKIAAAGRRKFEVLSGQLLEIQSEYQAVLEIAEKEAEDSSEVARKCQEDAEAHRRQRDVNGTVSAISATPTVGCVGGGVALLSGGATFASSIPLLGPILTCTTTSTTGWWIFSTTATVTTFNPVALGIGAGLGVICCAVALGTGSLASSASSEYQQALEKQEAAVKDADEKQLVAQQAVENKALADSMLAEVKRHERMWMGVSATGDLAAATFLDLRMTDPARRRERFNEKMHQYASDVLHFVQAIDEYLFFLHKQDFFPPTFHLQRALGQERFRKMEEDWQAAAAQVAQSTEQSELETGHGRQDEMLCC</sequence>
<evidence type="ECO:0000313" key="3">
    <source>
        <dbReference type="EMBL" id="CAL1162879.1"/>
    </source>
</evidence>
<dbReference type="Proteomes" id="UP001152797">
    <property type="component" value="Unassembled WGS sequence"/>
</dbReference>
<organism evidence="2">
    <name type="scientific">Cladocopium goreaui</name>
    <dbReference type="NCBI Taxonomy" id="2562237"/>
    <lineage>
        <taxon>Eukaryota</taxon>
        <taxon>Sar</taxon>
        <taxon>Alveolata</taxon>
        <taxon>Dinophyceae</taxon>
        <taxon>Suessiales</taxon>
        <taxon>Symbiodiniaceae</taxon>
        <taxon>Cladocopium</taxon>
    </lineage>
</organism>
<reference evidence="3" key="2">
    <citation type="submission" date="2024-04" db="EMBL/GenBank/DDBJ databases">
        <authorList>
            <person name="Chen Y."/>
            <person name="Shah S."/>
            <person name="Dougan E. K."/>
            <person name="Thang M."/>
            <person name="Chan C."/>
        </authorList>
    </citation>
    <scope>NUCLEOTIDE SEQUENCE [LARGE SCALE GENOMIC DNA]</scope>
</reference>
<name>A0A9P1DFE6_9DINO</name>